<dbReference type="STRING" id="1313304.CALK_2451"/>
<comment type="caution">
    <text evidence="2">The sequence shown here is derived from an EMBL/GenBank/DDBJ whole genome shotgun (WGS) entry which is preliminary data.</text>
</comment>
<evidence type="ECO:0000313" key="3">
    <source>
        <dbReference type="Proteomes" id="UP000017148"/>
    </source>
</evidence>
<keyword evidence="3" id="KW-1185">Reference proteome</keyword>
<organism evidence="2 3">
    <name type="scientific">Chitinivibrio alkaliphilus ACht1</name>
    <dbReference type="NCBI Taxonomy" id="1313304"/>
    <lineage>
        <taxon>Bacteria</taxon>
        <taxon>Pseudomonadati</taxon>
        <taxon>Fibrobacterota</taxon>
        <taxon>Chitinivibrionia</taxon>
        <taxon>Chitinivibrionales</taxon>
        <taxon>Chitinivibrionaceae</taxon>
        <taxon>Chitinivibrio</taxon>
    </lineage>
</organism>
<name>U7D448_9BACT</name>
<evidence type="ECO:0000259" key="1">
    <source>
        <dbReference type="Pfam" id="PF14020"/>
    </source>
</evidence>
<feature type="domain" description="DUF4236" evidence="1">
    <location>
        <begin position="1"/>
        <end position="54"/>
    </location>
</feature>
<dbReference type="Proteomes" id="UP000017148">
    <property type="component" value="Unassembled WGS sequence"/>
</dbReference>
<dbReference type="eggNOG" id="ENOG502Z8XK">
    <property type="taxonomic scope" value="Bacteria"/>
</dbReference>
<dbReference type="RefSeq" id="WP_022637790.1">
    <property type="nucleotide sequence ID" value="NZ_ASJR01000037.1"/>
</dbReference>
<accession>U7D448</accession>
<dbReference type="AlphaFoldDB" id="U7D448"/>
<dbReference type="OrthoDB" id="9806903at2"/>
<proteinExistence type="predicted"/>
<evidence type="ECO:0000313" key="2">
    <source>
        <dbReference type="EMBL" id="ERP30733.1"/>
    </source>
</evidence>
<sequence>MRFRKRAELFPGVRLNFSKSGVSITGGVPGASINMGKKGTYLNTGIPGTGLYDRVRLDGKTAPSGTSQGHTRTNTSSIIQSHHALHTEDIAETSSTDLQELNTALFACKELRSILVQEYRETKRHLRNITLLHRFLKLFLVGFFLPPVSKKKTTLSDTLRTQRKGIATTVVSIGFSPEKNIEEAYATLKQEYRRACTCHTIWDVTAEVRVDQQRLRSFSRTLLTKEHARCDTMAHPLIAAQHIPLHFATAHNHHLYLYPGFILIEGRDKKQGVVDLADTTVSFEEKILPEEGEVPPDATIIRTTWKRVNKDGSRDKRYRDNYEIPLCTYGFLTLESSTGLREAFLFSSYEKSSSFGKSLTRFIRYFTPTKKNDYN</sequence>
<reference evidence="2 3" key="1">
    <citation type="journal article" date="2013" name="Environ. Microbiol.">
        <title>Genome analysis of Chitinivibrio alkaliphilus gen. nov., sp. nov., a novel extremely haloalkaliphilic anaerobic chitinolytic bacterium from the candidate phylum Termite Group 3.</title>
        <authorList>
            <person name="Sorokin D.Y."/>
            <person name="Gumerov V.M."/>
            <person name="Rakitin A.L."/>
            <person name="Beletsky A.V."/>
            <person name="Damste J.S."/>
            <person name="Muyzer G."/>
            <person name="Mardanov A.V."/>
            <person name="Ravin N.V."/>
        </authorList>
    </citation>
    <scope>NUCLEOTIDE SEQUENCE [LARGE SCALE GENOMIC DNA]</scope>
    <source>
        <strain evidence="2 3">ACht1</strain>
    </source>
</reference>
<dbReference type="InterPro" id="IPR025330">
    <property type="entry name" value="DUF4236"/>
</dbReference>
<dbReference type="PATRIC" id="fig|1313304.3.peg.2329"/>
<dbReference type="EMBL" id="ASJR01000037">
    <property type="protein sequence ID" value="ERP30733.1"/>
    <property type="molecule type" value="Genomic_DNA"/>
</dbReference>
<protein>
    <recommendedName>
        <fullName evidence="1">DUF4236 domain-containing protein</fullName>
    </recommendedName>
</protein>
<gene>
    <name evidence="2" type="ORF">CALK_2451</name>
</gene>
<dbReference type="Pfam" id="PF14020">
    <property type="entry name" value="DUF4236"/>
    <property type="match status" value="1"/>
</dbReference>